<evidence type="ECO:0000313" key="7">
    <source>
        <dbReference type="EMBL" id="RKF23307.1"/>
    </source>
</evidence>
<dbReference type="GO" id="GO:0046872">
    <property type="term" value="F:metal ion binding"/>
    <property type="evidence" value="ECO:0007669"/>
    <property type="project" value="UniProtKB-KW"/>
</dbReference>
<dbReference type="Proteomes" id="UP000284395">
    <property type="component" value="Unassembled WGS sequence"/>
</dbReference>
<comment type="cofactor">
    <cofactor evidence="5 6">
        <name>Fe(2+)</name>
        <dbReference type="ChEBI" id="CHEBI:29033"/>
    </cofactor>
    <text evidence="5 6">Binds 1 Fe(2+) ion per subunit.</text>
</comment>
<dbReference type="OrthoDB" id="6636843at2"/>
<evidence type="ECO:0000256" key="6">
    <source>
        <dbReference type="RuleBase" id="RU364048"/>
    </source>
</evidence>
<dbReference type="RefSeq" id="WP_120323211.1">
    <property type="nucleotide sequence ID" value="NZ_RAPF01000001.1"/>
</dbReference>
<comment type="caution">
    <text evidence="7">The sequence shown here is derived from an EMBL/GenBank/DDBJ whole genome shotgun (WGS) entry which is preliminary data.</text>
</comment>
<dbReference type="AlphaFoldDB" id="A0A420ERK6"/>
<keyword evidence="2 5" id="KW-0479">Metal-binding</keyword>
<dbReference type="EMBL" id="RAPF01000001">
    <property type="protein sequence ID" value="RKF23307.1"/>
    <property type="molecule type" value="Genomic_DNA"/>
</dbReference>
<name>A0A420ERK6_9SPHN</name>
<accession>A0A420ERK6</accession>
<keyword evidence="4 5" id="KW-0408">Iron</keyword>
<dbReference type="PANTHER" id="PTHR10543">
    <property type="entry name" value="BETA-CAROTENE DIOXYGENASE"/>
    <property type="match status" value="1"/>
</dbReference>
<dbReference type="Pfam" id="PF03055">
    <property type="entry name" value="RPE65"/>
    <property type="match status" value="1"/>
</dbReference>
<reference evidence="7 8" key="1">
    <citation type="submission" date="2018-09" db="EMBL/GenBank/DDBJ databases">
        <title>Altererythrobacter spongiae sp. nov., isolated from a marine sponge.</title>
        <authorList>
            <person name="Zhuang L."/>
            <person name="Luo L."/>
        </authorList>
    </citation>
    <scope>NUCLEOTIDE SEQUENCE [LARGE SCALE GENOMIC DNA]</scope>
    <source>
        <strain evidence="7 8">HN-Y73</strain>
    </source>
</reference>
<protein>
    <recommendedName>
        <fullName evidence="6">Dioxygenase</fullName>
        <ecNumber evidence="6">1.13.11.-</ecNumber>
    </recommendedName>
</protein>
<proteinExistence type="inferred from homology"/>
<dbReference type="GO" id="GO:0010436">
    <property type="term" value="F:carotenoid dioxygenase activity"/>
    <property type="evidence" value="ECO:0007669"/>
    <property type="project" value="TreeGrafter"/>
</dbReference>
<feature type="binding site" evidence="5">
    <location>
        <position position="221"/>
    </location>
    <ligand>
        <name>Fe cation</name>
        <dbReference type="ChEBI" id="CHEBI:24875"/>
        <note>catalytic</note>
    </ligand>
</feature>
<comment type="similarity">
    <text evidence="1 6">Belongs to the carotenoid oxygenase family.</text>
</comment>
<dbReference type="EC" id="1.13.11.-" evidence="6"/>
<sequence length="483" mass="54555">MEPIRFSDNALFKGWGEPMRTETTIEGLEIIQGSIPEGLEGTLYRNGADWQYPSGRDDDIFIDGEGMYHMFRFENGQVSYRSRWVHTERYAMQAEARRALFGRYRNRYTNAPEARDANMGTANTTAMFHAGHLYALKEDDLPYELNPDTLETIGRTDMDGQITAQTFTAHPKVDPITNELLAFAYQAKGDGTKDICFYLFDKNGRKINEVWFKMPYAACVHDFAVTDEWIVFPFFPLITDMDVVKAGGNYFQWQPDEETHIALVPRYGDARDIKWFKGPATSAGHMLNAVHEGNKVHLDVVLYEGNCFPFFPSPAGEQAAPVPPFLTRLTMDLSRNDGTFEKDRLLDVSCEMPRTDDRYQGRPYKHGFVIVYRSKDGSSSTGRIDFETGRLDTYSPGPGNTVQECQFVPRRPDAPEGDGWLLVPVARISEHRSDLVVLDAQDLAAGPVATIKLPVRVRSTFHGTWVPAETLKSGQYSYELGSA</sequence>
<gene>
    <name evidence="7" type="ORF">D6851_02195</name>
</gene>
<feature type="binding site" evidence="5">
    <location>
        <position position="285"/>
    </location>
    <ligand>
        <name>Fe cation</name>
        <dbReference type="ChEBI" id="CHEBI:24875"/>
        <note>catalytic</note>
    </ligand>
</feature>
<dbReference type="PANTHER" id="PTHR10543:SF89">
    <property type="entry name" value="CAROTENOID 9,10(9',10')-CLEAVAGE DIOXYGENASE 1"/>
    <property type="match status" value="1"/>
</dbReference>
<evidence type="ECO:0000313" key="8">
    <source>
        <dbReference type="Proteomes" id="UP000284395"/>
    </source>
</evidence>
<evidence type="ECO:0000256" key="1">
    <source>
        <dbReference type="ARBA" id="ARBA00006787"/>
    </source>
</evidence>
<dbReference type="InterPro" id="IPR004294">
    <property type="entry name" value="Carotenoid_Oase"/>
</dbReference>
<organism evidence="7 8">
    <name type="scientific">Altericroceibacterium spongiae</name>
    <dbReference type="NCBI Taxonomy" id="2320269"/>
    <lineage>
        <taxon>Bacteria</taxon>
        <taxon>Pseudomonadati</taxon>
        <taxon>Pseudomonadota</taxon>
        <taxon>Alphaproteobacteria</taxon>
        <taxon>Sphingomonadales</taxon>
        <taxon>Erythrobacteraceae</taxon>
        <taxon>Altericroceibacterium</taxon>
    </lineage>
</organism>
<keyword evidence="3 6" id="KW-0560">Oxidoreductase</keyword>
<evidence type="ECO:0000256" key="3">
    <source>
        <dbReference type="ARBA" id="ARBA00023002"/>
    </source>
</evidence>
<evidence type="ECO:0000256" key="4">
    <source>
        <dbReference type="ARBA" id="ARBA00023004"/>
    </source>
</evidence>
<feature type="binding site" evidence="5">
    <location>
        <position position="170"/>
    </location>
    <ligand>
        <name>Fe cation</name>
        <dbReference type="ChEBI" id="CHEBI:24875"/>
        <note>catalytic</note>
    </ligand>
</feature>
<keyword evidence="8" id="KW-1185">Reference proteome</keyword>
<evidence type="ECO:0000256" key="5">
    <source>
        <dbReference type="PIRSR" id="PIRSR604294-1"/>
    </source>
</evidence>
<feature type="binding site" evidence="5">
    <location>
        <position position="462"/>
    </location>
    <ligand>
        <name>Fe cation</name>
        <dbReference type="ChEBI" id="CHEBI:24875"/>
        <note>catalytic</note>
    </ligand>
</feature>
<evidence type="ECO:0000256" key="2">
    <source>
        <dbReference type="ARBA" id="ARBA00022723"/>
    </source>
</evidence>
<dbReference type="GO" id="GO:0016121">
    <property type="term" value="P:carotene catabolic process"/>
    <property type="evidence" value="ECO:0007669"/>
    <property type="project" value="TreeGrafter"/>
</dbReference>
<keyword evidence="6" id="KW-0223">Dioxygenase</keyword>